<feature type="region of interest" description="Disordered" evidence="1">
    <location>
        <begin position="1"/>
        <end position="61"/>
    </location>
</feature>
<feature type="compositionally biased region" description="Basic residues" evidence="1">
    <location>
        <begin position="44"/>
        <end position="53"/>
    </location>
</feature>
<dbReference type="EMBL" id="KI692738">
    <property type="protein sequence ID" value="ETM47054.1"/>
    <property type="molecule type" value="Genomic_DNA"/>
</dbReference>
<feature type="compositionally biased region" description="Polar residues" evidence="1">
    <location>
        <begin position="25"/>
        <end position="42"/>
    </location>
</feature>
<reference evidence="2" key="1">
    <citation type="submission" date="2013-11" db="EMBL/GenBank/DDBJ databases">
        <title>The Genome Sequence of Phytophthora parasitica IAC_01/95.</title>
        <authorList>
            <consortium name="The Broad Institute Genomics Platform"/>
            <person name="Russ C."/>
            <person name="Tyler B."/>
            <person name="Panabieres F."/>
            <person name="Shan W."/>
            <person name="Tripathy S."/>
            <person name="Grunwald N."/>
            <person name="Machado M."/>
            <person name="Johnson C.S."/>
            <person name="Arredondo F."/>
            <person name="Hong C."/>
            <person name="Coffey M."/>
            <person name="Young S.K."/>
            <person name="Zeng Q."/>
            <person name="Gargeya S."/>
            <person name="Fitzgerald M."/>
            <person name="Abouelleil A."/>
            <person name="Alvarado L."/>
            <person name="Chapman S.B."/>
            <person name="Gainer-Dewar J."/>
            <person name="Goldberg J."/>
            <person name="Griggs A."/>
            <person name="Gujja S."/>
            <person name="Hansen M."/>
            <person name="Howarth C."/>
            <person name="Imamovic A."/>
            <person name="Ireland A."/>
            <person name="Larimer J."/>
            <person name="McCowan C."/>
            <person name="Murphy C."/>
            <person name="Pearson M."/>
            <person name="Poon T.W."/>
            <person name="Priest M."/>
            <person name="Roberts A."/>
            <person name="Saif S."/>
            <person name="Shea T."/>
            <person name="Sykes S."/>
            <person name="Wortman J."/>
            <person name="Nusbaum C."/>
            <person name="Birren B."/>
        </authorList>
    </citation>
    <scope>NUCLEOTIDE SEQUENCE [LARGE SCALE GENOMIC DNA]</scope>
    <source>
        <strain evidence="2">IAC_01/95</strain>
    </source>
</reference>
<evidence type="ECO:0000256" key="1">
    <source>
        <dbReference type="SAM" id="MobiDB-lite"/>
    </source>
</evidence>
<feature type="non-terminal residue" evidence="2">
    <location>
        <position position="1"/>
    </location>
</feature>
<dbReference type="AlphaFoldDB" id="W2NH79"/>
<protein>
    <submittedName>
        <fullName evidence="2">Uncharacterized protein</fullName>
    </submittedName>
</protein>
<evidence type="ECO:0000313" key="2">
    <source>
        <dbReference type="EMBL" id="ETM47054.1"/>
    </source>
</evidence>
<sequence length="61" mass="6834">PAIGKSFRGRGRFKPKPEGKRVENRTCNSARRPTALRQTALSGRSKKARRKTSNHVSEWGA</sequence>
<name>W2NH79_PHYNI</name>
<dbReference type="Proteomes" id="UP000054532">
    <property type="component" value="Unassembled WGS sequence"/>
</dbReference>
<proteinExistence type="predicted"/>
<organism evidence="2">
    <name type="scientific">Phytophthora nicotianae</name>
    <name type="common">Potato buckeye rot agent</name>
    <name type="synonym">Phytophthora parasitica</name>
    <dbReference type="NCBI Taxonomy" id="4792"/>
    <lineage>
        <taxon>Eukaryota</taxon>
        <taxon>Sar</taxon>
        <taxon>Stramenopiles</taxon>
        <taxon>Oomycota</taxon>
        <taxon>Peronosporomycetes</taxon>
        <taxon>Peronosporales</taxon>
        <taxon>Peronosporaceae</taxon>
        <taxon>Phytophthora</taxon>
    </lineage>
</organism>
<feature type="compositionally biased region" description="Basic and acidic residues" evidence="1">
    <location>
        <begin position="15"/>
        <end position="24"/>
    </location>
</feature>
<accession>W2NH79</accession>
<gene>
    <name evidence="2" type="ORF">L914_08183</name>
</gene>